<protein>
    <submittedName>
        <fullName evidence="2">DUF4376 domain-containing protein</fullName>
    </submittedName>
</protein>
<proteinExistence type="predicted"/>
<comment type="caution">
    <text evidence="2">The sequence shown here is derived from an EMBL/GenBank/DDBJ whole genome shotgun (WGS) entry which is preliminary data.</text>
</comment>
<keyword evidence="3" id="KW-1185">Reference proteome</keyword>
<gene>
    <name evidence="2" type="ORF">GAO09_00270</name>
</gene>
<evidence type="ECO:0000313" key="3">
    <source>
        <dbReference type="Proteomes" id="UP000435138"/>
    </source>
</evidence>
<dbReference type="Proteomes" id="UP000435138">
    <property type="component" value="Unassembled WGS sequence"/>
</dbReference>
<evidence type="ECO:0000313" key="2">
    <source>
        <dbReference type="EMBL" id="MQY44509.1"/>
    </source>
</evidence>
<dbReference type="InterPro" id="IPR025484">
    <property type="entry name" value="DUF4376"/>
</dbReference>
<reference evidence="2 3" key="1">
    <citation type="submission" date="2019-11" db="EMBL/GenBank/DDBJ databases">
        <title>Genome analysis of Rhizobacterium cereale a novel genus and species isolated from maize roots in North Spain.</title>
        <authorList>
            <person name="Menendez E."/>
            <person name="Flores-Felix J.D."/>
            <person name="Ramirez-Bahena M.-H."/>
            <person name="Igual J.M."/>
            <person name="Garcia-Fraile P."/>
            <person name="Peix A."/>
            <person name="Velazquez E."/>
        </authorList>
    </citation>
    <scope>NUCLEOTIDE SEQUENCE [LARGE SCALE GENOMIC DNA]</scope>
    <source>
        <strain evidence="2 3">RZME27</strain>
    </source>
</reference>
<dbReference type="Pfam" id="PF14301">
    <property type="entry name" value="DUF4376"/>
    <property type="match status" value="1"/>
</dbReference>
<dbReference type="AlphaFoldDB" id="A0A6A8A1R0"/>
<sequence>MNVIGYTESIAQPDGSILRSIRVTLDGDQNESSVPDDMGNRHRFQIWDEWEMGLPDPETGERVRINTIPPYAPPAIDLSVYTATKRWEREVGGIVVGGLDVATDDRSKIMISGARIKADKDPDFTAQWKCPDGGFMTLDASTIILASDAVLDHVNDCFSIEAAVLADIADGAITMPQEVDAAFAVQLSPQRFQTRA</sequence>
<dbReference type="RefSeq" id="WP_153352082.1">
    <property type="nucleotide sequence ID" value="NZ_WIXI01000022.1"/>
</dbReference>
<accession>A0A6A8A1R0</accession>
<evidence type="ECO:0000259" key="1">
    <source>
        <dbReference type="Pfam" id="PF14301"/>
    </source>
</evidence>
<organism evidence="2 3">
    <name type="scientific">Endobacterium cereale</name>
    <dbReference type="NCBI Taxonomy" id="2663029"/>
    <lineage>
        <taxon>Bacteria</taxon>
        <taxon>Pseudomonadati</taxon>
        <taxon>Pseudomonadota</taxon>
        <taxon>Alphaproteobacteria</taxon>
        <taxon>Hyphomicrobiales</taxon>
        <taxon>Rhizobiaceae</taxon>
        <taxon>Endobacterium</taxon>
    </lineage>
</organism>
<name>A0A6A8A1R0_9HYPH</name>
<dbReference type="EMBL" id="WIXI01000022">
    <property type="protein sequence ID" value="MQY44509.1"/>
    <property type="molecule type" value="Genomic_DNA"/>
</dbReference>
<feature type="domain" description="DUF4376" evidence="1">
    <location>
        <begin position="83"/>
        <end position="181"/>
    </location>
</feature>